<evidence type="ECO:0000256" key="7">
    <source>
        <dbReference type="ARBA" id="ARBA00022777"/>
    </source>
</evidence>
<dbReference type="SMART" id="SM00388">
    <property type="entry name" value="HisKA"/>
    <property type="match status" value="1"/>
</dbReference>
<comment type="subcellular location">
    <subcellularLocation>
        <location evidence="2">Membrane</location>
    </subcellularLocation>
</comment>
<dbReference type="RefSeq" id="WP_135390667.1">
    <property type="nucleotide sequence ID" value="NZ_PGGK01000025.1"/>
</dbReference>
<dbReference type="InterPro" id="IPR000014">
    <property type="entry name" value="PAS"/>
</dbReference>
<evidence type="ECO:0000259" key="11">
    <source>
        <dbReference type="PROSITE" id="PS50109"/>
    </source>
</evidence>
<keyword evidence="14" id="KW-1185">Reference proteome</keyword>
<dbReference type="FunFam" id="1.10.287.130:FF:000038">
    <property type="entry name" value="Sensory transduction histidine kinase"/>
    <property type="match status" value="1"/>
</dbReference>
<comment type="catalytic activity">
    <reaction evidence="1">
        <text>ATP + protein L-histidine = ADP + protein N-phospho-L-histidine.</text>
        <dbReference type="EC" id="2.7.13.3"/>
    </reaction>
</comment>
<keyword evidence="10" id="KW-0472">Membrane</keyword>
<dbReference type="SUPFAM" id="SSF47384">
    <property type="entry name" value="Homodimeric domain of signal transducing histidine kinase"/>
    <property type="match status" value="1"/>
</dbReference>
<evidence type="ECO:0000256" key="1">
    <source>
        <dbReference type="ARBA" id="ARBA00000085"/>
    </source>
</evidence>
<dbReference type="Gene3D" id="3.30.450.20">
    <property type="entry name" value="PAS domain"/>
    <property type="match status" value="2"/>
</dbReference>
<dbReference type="PANTHER" id="PTHR45339:SF1">
    <property type="entry name" value="HYBRID SIGNAL TRANSDUCTION HISTIDINE KINASE J"/>
    <property type="match status" value="1"/>
</dbReference>
<keyword evidence="9" id="KW-0902">Two-component regulatory system</keyword>
<protein>
    <recommendedName>
        <fullName evidence="3">histidine kinase</fullName>
        <ecNumber evidence="3">2.7.13.3</ecNumber>
    </recommendedName>
</protein>
<dbReference type="PROSITE" id="PS50109">
    <property type="entry name" value="HIS_KIN"/>
    <property type="match status" value="1"/>
</dbReference>
<organism evidence="13 14">
    <name type="scientific">Methanolobus halotolerans</name>
    <dbReference type="NCBI Taxonomy" id="2052935"/>
    <lineage>
        <taxon>Archaea</taxon>
        <taxon>Methanobacteriati</taxon>
        <taxon>Methanobacteriota</taxon>
        <taxon>Stenosarchaea group</taxon>
        <taxon>Methanomicrobia</taxon>
        <taxon>Methanosarcinales</taxon>
        <taxon>Methanosarcinaceae</taxon>
        <taxon>Methanolobus</taxon>
    </lineage>
</organism>
<dbReference type="SUPFAM" id="SSF52172">
    <property type="entry name" value="CheY-like"/>
    <property type="match status" value="1"/>
</dbReference>
<evidence type="ECO:0000256" key="6">
    <source>
        <dbReference type="ARBA" id="ARBA00022741"/>
    </source>
</evidence>
<dbReference type="OrthoDB" id="342253at2157"/>
<gene>
    <name evidence="13" type="ORF">CUN85_12720</name>
</gene>
<keyword evidence="6" id="KW-0547">Nucleotide-binding</keyword>
<name>A0A4E0Q216_9EURY</name>
<dbReference type="CDD" id="cd00082">
    <property type="entry name" value="HisKA"/>
    <property type="match status" value="1"/>
</dbReference>
<dbReference type="GO" id="GO:0005524">
    <property type="term" value="F:ATP binding"/>
    <property type="evidence" value="ECO:0007669"/>
    <property type="project" value="UniProtKB-KW"/>
</dbReference>
<evidence type="ECO:0000256" key="8">
    <source>
        <dbReference type="ARBA" id="ARBA00022840"/>
    </source>
</evidence>
<dbReference type="Pfam" id="PF00512">
    <property type="entry name" value="HisKA"/>
    <property type="match status" value="1"/>
</dbReference>
<evidence type="ECO:0000256" key="3">
    <source>
        <dbReference type="ARBA" id="ARBA00012438"/>
    </source>
</evidence>
<reference evidence="13 14" key="1">
    <citation type="submission" date="2017-11" db="EMBL/GenBank/DDBJ databases">
        <title>Isolation and Characterization of Methanogenic Archaea from Saline Meromictic Lake at Siberia.</title>
        <authorList>
            <person name="Shen Y."/>
            <person name="Huang H.-H."/>
            <person name="Lai M.-C."/>
            <person name="Chen S.-C."/>
        </authorList>
    </citation>
    <scope>NUCLEOTIDE SEQUENCE [LARGE SCALE GENOMIC DNA]</scope>
    <source>
        <strain evidence="13 14">SY-01</strain>
    </source>
</reference>
<proteinExistence type="predicted"/>
<evidence type="ECO:0000256" key="9">
    <source>
        <dbReference type="ARBA" id="ARBA00023012"/>
    </source>
</evidence>
<dbReference type="InterPro" id="IPR005467">
    <property type="entry name" value="His_kinase_dom"/>
</dbReference>
<keyword evidence="5" id="KW-0808">Transferase</keyword>
<dbReference type="AlphaFoldDB" id="A0A4E0Q216"/>
<dbReference type="InterPro" id="IPR035965">
    <property type="entry name" value="PAS-like_dom_sf"/>
</dbReference>
<dbReference type="InterPro" id="IPR003661">
    <property type="entry name" value="HisK_dim/P_dom"/>
</dbReference>
<evidence type="ECO:0000259" key="12">
    <source>
        <dbReference type="PROSITE" id="PS50112"/>
    </source>
</evidence>
<dbReference type="EMBL" id="PGGK01000025">
    <property type="protein sequence ID" value="TGC06652.1"/>
    <property type="molecule type" value="Genomic_DNA"/>
</dbReference>
<dbReference type="Gene3D" id="1.10.287.130">
    <property type="match status" value="1"/>
</dbReference>
<dbReference type="EC" id="2.7.13.3" evidence="3"/>
<comment type="caution">
    <text evidence="13">The sequence shown here is derived from an EMBL/GenBank/DDBJ whole genome shotgun (WGS) entry which is preliminary data.</text>
</comment>
<feature type="domain" description="PAS" evidence="12">
    <location>
        <begin position="273"/>
        <end position="318"/>
    </location>
</feature>
<feature type="domain" description="Histidine kinase" evidence="11">
    <location>
        <begin position="412"/>
        <end position="491"/>
    </location>
</feature>
<keyword evidence="8" id="KW-0067">ATP-binding</keyword>
<evidence type="ECO:0000256" key="4">
    <source>
        <dbReference type="ARBA" id="ARBA00022553"/>
    </source>
</evidence>
<sequence>MVFECGENGSVFRNKLVSMGHSVVVSSSVEDIVKTIPTQNPDLFCCYMDAGQYGFFDHISSSLGENGIPSIIATSNPDETFFNDLDKLKLAEYIKEPFSEAELGRAIKVSSGVDRNITERRKHEAELQKQKDTLDSIFSLAPTPMLLLDRYGIIENINIACVEVTGKNKQELIGLKAGDAFSCINAFKGDECGTSEECDKCVFRNSAMDTIRVCKGISKKEGDFTIILPDGSESSRNVIISSSYINISGDIKVMFSINDITESKKAAMTLKESEERLQTLYDNMPGGTLIIGTDYIIEDVNQRTCEITGFSREELVGKLCDILCPKGSFSKKCPIWVDGMECFQGMDTTIKCKNGRKNPIIKNAKKITIDGKMYILENFQDISGQKEAEEALVSAKMTAEMENRTKSEFLASMSHEIRTPLNAIIGYSDMLLEDIFGELSKKQQRPLGHISASGKHLLELINEILDLSKVESGRMELNQNVFNVSEVLGNVGGYCFTYRKKKEYFSGSLF</sequence>
<keyword evidence="4" id="KW-0597">Phosphoprotein</keyword>
<accession>A0A4E0Q216</accession>
<evidence type="ECO:0000256" key="2">
    <source>
        <dbReference type="ARBA" id="ARBA00004370"/>
    </source>
</evidence>
<dbReference type="SUPFAM" id="SSF55785">
    <property type="entry name" value="PYP-like sensor domain (PAS domain)"/>
    <property type="match status" value="2"/>
</dbReference>
<dbReference type="SMART" id="SM00091">
    <property type="entry name" value="PAS"/>
    <property type="match status" value="2"/>
</dbReference>
<dbReference type="InterPro" id="IPR036097">
    <property type="entry name" value="HisK_dim/P_sf"/>
</dbReference>
<keyword evidence="7" id="KW-0418">Kinase</keyword>
<dbReference type="InterPro" id="IPR011006">
    <property type="entry name" value="CheY-like_superfamily"/>
</dbReference>
<dbReference type="PANTHER" id="PTHR45339">
    <property type="entry name" value="HYBRID SIGNAL TRANSDUCTION HISTIDINE KINASE J"/>
    <property type="match status" value="1"/>
</dbReference>
<dbReference type="Proteomes" id="UP000297295">
    <property type="component" value="Unassembled WGS sequence"/>
</dbReference>
<dbReference type="CDD" id="cd00130">
    <property type="entry name" value="PAS"/>
    <property type="match status" value="1"/>
</dbReference>
<feature type="domain" description="PAS" evidence="12">
    <location>
        <begin position="130"/>
        <end position="174"/>
    </location>
</feature>
<dbReference type="NCBIfam" id="TIGR00229">
    <property type="entry name" value="sensory_box"/>
    <property type="match status" value="1"/>
</dbReference>
<dbReference type="Pfam" id="PF13426">
    <property type="entry name" value="PAS_9"/>
    <property type="match status" value="2"/>
</dbReference>
<evidence type="ECO:0000313" key="14">
    <source>
        <dbReference type="Proteomes" id="UP000297295"/>
    </source>
</evidence>
<dbReference type="GO" id="GO:0000155">
    <property type="term" value="F:phosphorelay sensor kinase activity"/>
    <property type="evidence" value="ECO:0007669"/>
    <property type="project" value="InterPro"/>
</dbReference>
<dbReference type="GO" id="GO:0016020">
    <property type="term" value="C:membrane"/>
    <property type="evidence" value="ECO:0007669"/>
    <property type="project" value="UniProtKB-SubCell"/>
</dbReference>
<evidence type="ECO:0000256" key="10">
    <source>
        <dbReference type="ARBA" id="ARBA00023136"/>
    </source>
</evidence>
<dbReference type="PROSITE" id="PS50112">
    <property type="entry name" value="PAS"/>
    <property type="match status" value="2"/>
</dbReference>
<evidence type="ECO:0000256" key="5">
    <source>
        <dbReference type="ARBA" id="ARBA00022679"/>
    </source>
</evidence>
<evidence type="ECO:0000313" key="13">
    <source>
        <dbReference type="EMBL" id="TGC06652.1"/>
    </source>
</evidence>